<sequence length="63" mass="7040">MNTATIESPCILVCVIDSRTGFCLGCARTLDEIADWSSMGQDERRAIMALLPTRHERLEKKEG</sequence>
<dbReference type="AlphaFoldDB" id="A0A256GDN0"/>
<reference evidence="1 4" key="2">
    <citation type="submission" date="2018-11" db="EMBL/GenBank/DDBJ databases">
        <title>Genome sequencing and analysis.</title>
        <authorList>
            <person name="Huang Y.-T."/>
        </authorList>
    </citation>
    <scope>NUCLEOTIDE SEQUENCE [LARGE SCALE GENOMIC DNA]</scope>
    <source>
        <strain evidence="1 4">SHIN</strain>
    </source>
</reference>
<evidence type="ECO:0000313" key="2">
    <source>
        <dbReference type="EMBL" id="OYR25128.1"/>
    </source>
</evidence>
<dbReference type="EMBL" id="NNRM01000022">
    <property type="protein sequence ID" value="OYR25128.1"/>
    <property type="molecule type" value="Genomic_DNA"/>
</dbReference>
<dbReference type="PANTHER" id="PTHR35175:SF2">
    <property type="entry name" value="DUF1289 DOMAIN-CONTAINING PROTEIN"/>
    <property type="match status" value="1"/>
</dbReference>
<evidence type="ECO:0000313" key="4">
    <source>
        <dbReference type="Proteomes" id="UP000526233"/>
    </source>
</evidence>
<dbReference type="InterPro" id="IPR010710">
    <property type="entry name" value="DUF1289"/>
</dbReference>
<protein>
    <submittedName>
        <fullName evidence="1">DUF1289 domain-containing protein</fullName>
    </submittedName>
</protein>
<dbReference type="Pfam" id="PF06945">
    <property type="entry name" value="DUF1289"/>
    <property type="match status" value="1"/>
</dbReference>
<gene>
    <name evidence="2" type="ORF">CEV34_2852</name>
    <name evidence="1" type="ORF">EHE22_25830</name>
</gene>
<comment type="caution">
    <text evidence="2">The sequence shown here is derived from an EMBL/GenBank/DDBJ whole genome shotgun (WGS) entry which is preliminary data.</text>
</comment>
<keyword evidence="3" id="KW-1185">Reference proteome</keyword>
<evidence type="ECO:0000313" key="3">
    <source>
        <dbReference type="Proteomes" id="UP000216188"/>
    </source>
</evidence>
<accession>A0A256GDN0</accession>
<dbReference type="PANTHER" id="PTHR35175">
    <property type="entry name" value="DUF1289 DOMAIN-CONTAINING PROTEIN"/>
    <property type="match status" value="1"/>
</dbReference>
<dbReference type="Proteomes" id="UP000526233">
    <property type="component" value="Unassembled WGS sequence"/>
</dbReference>
<dbReference type="Proteomes" id="UP000216188">
    <property type="component" value="Unassembled WGS sequence"/>
</dbReference>
<dbReference type="RefSeq" id="WP_007874657.1">
    <property type="nucleotide sequence ID" value="NZ_CAXURC020000001.1"/>
</dbReference>
<name>A0A256GDN0_9HYPH</name>
<evidence type="ECO:0000313" key="1">
    <source>
        <dbReference type="EMBL" id="NNV23793.1"/>
    </source>
</evidence>
<proteinExistence type="predicted"/>
<dbReference type="EMBL" id="PKQI01000005">
    <property type="protein sequence ID" value="NNV23793.1"/>
    <property type="molecule type" value="Genomic_DNA"/>
</dbReference>
<reference evidence="2 3" key="1">
    <citation type="submission" date="2017-07" db="EMBL/GenBank/DDBJ databases">
        <title>Phylogenetic study on the rhizospheric bacterium Ochrobactrum sp. A44.</title>
        <authorList>
            <person name="Krzyzanowska D.M."/>
            <person name="Ossowicki A."/>
            <person name="Rajewska M."/>
            <person name="Maciag T."/>
            <person name="Kaczynski Z."/>
            <person name="Czerwicka M."/>
            <person name="Jafra S."/>
        </authorList>
    </citation>
    <scope>NUCLEOTIDE SEQUENCE [LARGE SCALE GENOMIC DNA]</scope>
    <source>
        <strain evidence="2 3">CCUG 30717</strain>
    </source>
</reference>
<organism evidence="2 3">
    <name type="scientific">Brucella pseudogrignonensis</name>
    <dbReference type="NCBI Taxonomy" id="419475"/>
    <lineage>
        <taxon>Bacteria</taxon>
        <taxon>Pseudomonadati</taxon>
        <taxon>Pseudomonadota</taxon>
        <taxon>Alphaproteobacteria</taxon>
        <taxon>Hyphomicrobiales</taxon>
        <taxon>Brucellaceae</taxon>
        <taxon>Brucella/Ochrobactrum group</taxon>
        <taxon>Brucella</taxon>
    </lineage>
</organism>